<organism evidence="14 15">
    <name type="scientific">Szabonella alba</name>
    <dbReference type="NCBI Taxonomy" id="2804194"/>
    <lineage>
        <taxon>Bacteria</taxon>
        <taxon>Pseudomonadati</taxon>
        <taxon>Pseudomonadota</taxon>
        <taxon>Alphaproteobacteria</taxon>
        <taxon>Rhodobacterales</taxon>
        <taxon>Paracoccaceae</taxon>
        <taxon>Szabonella</taxon>
    </lineage>
</organism>
<evidence type="ECO:0000313" key="15">
    <source>
        <dbReference type="Proteomes" id="UP000648908"/>
    </source>
</evidence>
<dbReference type="PROSITE" id="PS50885">
    <property type="entry name" value="HAMP"/>
    <property type="match status" value="1"/>
</dbReference>
<dbReference type="RefSeq" id="WP_202687745.1">
    <property type="nucleotide sequence ID" value="NZ_JAESVN010000002.1"/>
</dbReference>
<evidence type="ECO:0000313" key="14">
    <source>
        <dbReference type="EMBL" id="MBL4916946.1"/>
    </source>
</evidence>
<comment type="catalytic activity">
    <reaction evidence="1">
        <text>ATP + protein L-histidine = ADP + protein N-phospho-L-histidine.</text>
        <dbReference type="EC" id="2.7.13.3"/>
    </reaction>
</comment>
<keyword evidence="4" id="KW-0597">Phosphoprotein</keyword>
<evidence type="ECO:0000256" key="2">
    <source>
        <dbReference type="ARBA" id="ARBA00004370"/>
    </source>
</evidence>
<evidence type="ECO:0000256" key="10">
    <source>
        <dbReference type="ARBA" id="ARBA00023136"/>
    </source>
</evidence>
<evidence type="ECO:0000256" key="4">
    <source>
        <dbReference type="ARBA" id="ARBA00022553"/>
    </source>
</evidence>
<evidence type="ECO:0000256" key="8">
    <source>
        <dbReference type="ARBA" id="ARBA00022989"/>
    </source>
</evidence>
<comment type="subcellular location">
    <subcellularLocation>
        <location evidence="2">Membrane</location>
    </subcellularLocation>
</comment>
<dbReference type="PANTHER" id="PTHR45436">
    <property type="entry name" value="SENSOR HISTIDINE KINASE YKOH"/>
    <property type="match status" value="1"/>
</dbReference>
<dbReference type="Gene3D" id="3.40.190.10">
    <property type="entry name" value="Periplasmic binding protein-like II"/>
    <property type="match status" value="2"/>
</dbReference>
<dbReference type="SUPFAM" id="SSF55874">
    <property type="entry name" value="ATPase domain of HSP90 chaperone/DNA topoisomerase II/histidine kinase"/>
    <property type="match status" value="1"/>
</dbReference>
<dbReference type="SMART" id="SM00387">
    <property type="entry name" value="HATPase_c"/>
    <property type="match status" value="1"/>
</dbReference>
<dbReference type="Pfam" id="PF00512">
    <property type="entry name" value="HisKA"/>
    <property type="match status" value="1"/>
</dbReference>
<keyword evidence="5" id="KW-0808">Transferase</keyword>
<feature type="domain" description="HAMP" evidence="13">
    <location>
        <begin position="186"/>
        <end position="237"/>
    </location>
</feature>
<keyword evidence="9" id="KW-0902">Two-component regulatory system</keyword>
<dbReference type="InterPro" id="IPR005467">
    <property type="entry name" value="His_kinase_dom"/>
</dbReference>
<dbReference type="Pfam" id="PF01547">
    <property type="entry name" value="SBP_bac_1"/>
    <property type="match status" value="1"/>
</dbReference>
<evidence type="ECO:0000256" key="6">
    <source>
        <dbReference type="ARBA" id="ARBA00022692"/>
    </source>
</evidence>
<comment type="caution">
    <text evidence="14">The sequence shown here is derived from an EMBL/GenBank/DDBJ whole genome shotgun (WGS) entry which is preliminary data.</text>
</comment>
<reference evidence="14" key="1">
    <citation type="submission" date="2021-01" db="EMBL/GenBank/DDBJ databases">
        <title>Tabrizicola alba sp. nov. a motile alkaliphilic bacterium isolated from a soda lake.</title>
        <authorList>
            <person name="Szuroczki S."/>
            <person name="Abbaszade G."/>
            <person name="Schumann P."/>
            <person name="Toth E."/>
        </authorList>
    </citation>
    <scope>NUCLEOTIDE SEQUENCE</scope>
    <source>
        <strain evidence="14">DMG-N-6</strain>
    </source>
</reference>
<proteinExistence type="predicted"/>
<dbReference type="InterPro" id="IPR036097">
    <property type="entry name" value="HisK_dim/P_sf"/>
</dbReference>
<dbReference type="Gene3D" id="1.10.287.130">
    <property type="match status" value="1"/>
</dbReference>
<evidence type="ECO:0000259" key="13">
    <source>
        <dbReference type="PROSITE" id="PS50885"/>
    </source>
</evidence>
<evidence type="ECO:0000256" key="5">
    <source>
        <dbReference type="ARBA" id="ARBA00022679"/>
    </source>
</evidence>
<feature type="transmembrane region" description="Helical" evidence="11">
    <location>
        <begin position="12"/>
        <end position="32"/>
    </location>
</feature>
<accession>A0A8K0V882</accession>
<keyword evidence="7" id="KW-0418">Kinase</keyword>
<dbReference type="Pfam" id="PF02518">
    <property type="entry name" value="HATPase_c"/>
    <property type="match status" value="1"/>
</dbReference>
<dbReference type="GO" id="GO:0005886">
    <property type="term" value="C:plasma membrane"/>
    <property type="evidence" value="ECO:0007669"/>
    <property type="project" value="TreeGrafter"/>
</dbReference>
<dbReference type="InterPro" id="IPR006059">
    <property type="entry name" value="SBP"/>
</dbReference>
<dbReference type="SUPFAM" id="SSF47384">
    <property type="entry name" value="Homodimeric domain of signal transducing histidine kinase"/>
    <property type="match status" value="1"/>
</dbReference>
<dbReference type="InterPro" id="IPR003660">
    <property type="entry name" value="HAMP_dom"/>
</dbReference>
<dbReference type="CDD" id="cd00082">
    <property type="entry name" value="HisKA"/>
    <property type="match status" value="1"/>
</dbReference>
<keyword evidence="10 11" id="KW-0472">Membrane</keyword>
<name>A0A8K0V882_9RHOB</name>
<keyword evidence="8 11" id="KW-1133">Transmembrane helix</keyword>
<feature type="transmembrane region" description="Helical" evidence="11">
    <location>
        <begin position="162"/>
        <end position="185"/>
    </location>
</feature>
<dbReference type="EMBL" id="JAESVN010000002">
    <property type="protein sequence ID" value="MBL4916946.1"/>
    <property type="molecule type" value="Genomic_DNA"/>
</dbReference>
<evidence type="ECO:0000256" key="9">
    <source>
        <dbReference type="ARBA" id="ARBA00023012"/>
    </source>
</evidence>
<evidence type="ECO:0000256" key="11">
    <source>
        <dbReference type="SAM" id="Phobius"/>
    </source>
</evidence>
<keyword evidence="15" id="KW-1185">Reference proteome</keyword>
<feature type="domain" description="Histidine kinase" evidence="12">
    <location>
        <begin position="245"/>
        <end position="457"/>
    </location>
</feature>
<dbReference type="Pfam" id="PF08521">
    <property type="entry name" value="2CSK_N"/>
    <property type="match status" value="1"/>
</dbReference>
<keyword evidence="6 11" id="KW-0812">Transmembrane</keyword>
<dbReference type="InterPro" id="IPR036890">
    <property type="entry name" value="HATPase_C_sf"/>
</dbReference>
<evidence type="ECO:0000256" key="3">
    <source>
        <dbReference type="ARBA" id="ARBA00012438"/>
    </source>
</evidence>
<dbReference type="SUPFAM" id="SSF53850">
    <property type="entry name" value="Periplasmic binding protein-like II"/>
    <property type="match status" value="1"/>
</dbReference>
<dbReference type="PROSITE" id="PS50109">
    <property type="entry name" value="HIS_KIN"/>
    <property type="match status" value="1"/>
</dbReference>
<dbReference type="SMART" id="SM00388">
    <property type="entry name" value="HisKA"/>
    <property type="match status" value="1"/>
</dbReference>
<dbReference type="InterPro" id="IPR013727">
    <property type="entry name" value="2CSK_N"/>
</dbReference>
<gene>
    <name evidence="14" type="ORF">JL811_06885</name>
</gene>
<protein>
    <recommendedName>
        <fullName evidence="3">histidine kinase</fullName>
        <ecNumber evidence="3">2.7.13.3</ecNumber>
    </recommendedName>
</protein>
<dbReference type="PANTHER" id="PTHR45436:SF1">
    <property type="entry name" value="SENSOR PROTEIN QSEC"/>
    <property type="match status" value="1"/>
</dbReference>
<dbReference type="AlphaFoldDB" id="A0A8K0V882"/>
<evidence type="ECO:0000256" key="7">
    <source>
        <dbReference type="ARBA" id="ARBA00022777"/>
    </source>
</evidence>
<evidence type="ECO:0000256" key="1">
    <source>
        <dbReference type="ARBA" id="ARBA00000085"/>
    </source>
</evidence>
<dbReference type="InterPro" id="IPR004358">
    <property type="entry name" value="Sig_transdc_His_kin-like_C"/>
</dbReference>
<feature type="transmembrane region" description="Helical" evidence="11">
    <location>
        <begin position="52"/>
        <end position="78"/>
    </location>
</feature>
<dbReference type="GO" id="GO:0000155">
    <property type="term" value="F:phosphorelay sensor kinase activity"/>
    <property type="evidence" value="ECO:0007669"/>
    <property type="project" value="InterPro"/>
</dbReference>
<dbReference type="InterPro" id="IPR050428">
    <property type="entry name" value="TCS_sensor_his_kinase"/>
</dbReference>
<dbReference type="Proteomes" id="UP000648908">
    <property type="component" value="Unassembled WGS sequence"/>
</dbReference>
<evidence type="ECO:0000259" key="12">
    <source>
        <dbReference type="PROSITE" id="PS50109"/>
    </source>
</evidence>
<sequence>MKRADAPSLRRRILTLAAVMLLVAAALLVTFIRDYANRAADQAMDRLLSAAALSIAGSVLVEDGAVLVELPFAAFAMVSGNERVFYSVRGPAGEHVTGYPDLAPDAPLATDVGPDFRDSHHNGDPVRLVQLGRLISTSEGTGWVTIMVAETRGARVALAAEIVGAALVPVAVLTVLALILVWMVVGRAFAPLAVLDRALRQRRPDDLSQVDVPVPVEVQRLVGGLNHFMARLEQSMARMGGLVAEAAHQVRNPLASLRAQSELAMVETDSAQLQARVARIHDSAVEASHLVTQLLMDATISHRMDRNEAQALSLSLLVDEVVGRLDPDQRHRVSTVFDPGAAIAVVQGDRVGLREMLRNLVGNALAYSDGPIEIEATLAPQDRIRLAVLDHGPGISDADKGRVLQRFVRGPGVEGKVGSGLGLAIAHRVVEGHGGGLTLQDRPGGGLAVVVMLPALPGTGPAAPDHDPVQAGSSAARLLALVAGLSALLSAGPGARAEPLLFPAPQTETRRLAIAGTTDTALFTPFIAAFQNQNPDLAVTYQETDSLALYQGYLAGSLDPAPDLLISSASDLQLKLANDGHALPHSSPWLAGLPDWAQWRAEVIGFTYEPAVIIYNPTLLPPGTQPRTHRELAELLERDPARFAGRVATYDIARSGVGYLLASQDQQISSHFWRLAAAFGRVGARLSDSSPEIIDDVASGALALGYNVLGSYAFARQAEGAPIGIVVPDDYVLALTRSLLIPRQAANPDLAAGFVDFALSPAGQGIAAGRSALGAVMPDSPGLWTMDRIATMGQGVAQPIALSPVLMVALDPQRRSGFLAAWQKIVDPPQP</sequence>
<dbReference type="PRINTS" id="PR00344">
    <property type="entry name" value="BCTRLSENSOR"/>
</dbReference>
<dbReference type="EC" id="2.7.13.3" evidence="3"/>
<dbReference type="Gene3D" id="3.30.565.10">
    <property type="entry name" value="Histidine kinase-like ATPase, C-terminal domain"/>
    <property type="match status" value="1"/>
</dbReference>
<dbReference type="InterPro" id="IPR003594">
    <property type="entry name" value="HATPase_dom"/>
</dbReference>
<dbReference type="InterPro" id="IPR003661">
    <property type="entry name" value="HisK_dim/P_dom"/>
</dbReference>